<feature type="compositionally biased region" description="Basic and acidic residues" evidence="7">
    <location>
        <begin position="1243"/>
        <end position="1254"/>
    </location>
</feature>
<dbReference type="InterPro" id="IPR018200">
    <property type="entry name" value="USP_CS"/>
</dbReference>
<keyword evidence="6" id="KW-0482">Metalloprotease</keyword>
<dbReference type="FunFam" id="3.30.830.10:FF:000003">
    <property type="entry name" value="Insulin-degrading enzyme"/>
    <property type="match status" value="1"/>
</dbReference>
<evidence type="ECO:0000256" key="1">
    <source>
        <dbReference type="ARBA" id="ARBA00007261"/>
    </source>
</evidence>
<dbReference type="Pfam" id="PF00675">
    <property type="entry name" value="Peptidase_M16"/>
    <property type="match status" value="1"/>
</dbReference>
<keyword evidence="4 10" id="KW-0378">Hydrolase</keyword>
<dbReference type="SUPFAM" id="SSF63411">
    <property type="entry name" value="LuxS/MPP-like metallohydrolase"/>
    <property type="match status" value="4"/>
</dbReference>
<dbReference type="InterPro" id="IPR035927">
    <property type="entry name" value="DUSP-like_sf"/>
</dbReference>
<evidence type="ECO:0000256" key="5">
    <source>
        <dbReference type="ARBA" id="ARBA00022833"/>
    </source>
</evidence>
<dbReference type="Pfam" id="PF00443">
    <property type="entry name" value="UCH"/>
    <property type="match status" value="1"/>
</dbReference>
<dbReference type="GO" id="GO:0004843">
    <property type="term" value="F:cysteine-type deubiquitinase activity"/>
    <property type="evidence" value="ECO:0007669"/>
    <property type="project" value="InterPro"/>
</dbReference>
<feature type="domain" description="USP" evidence="8">
    <location>
        <begin position="1815"/>
        <end position="2647"/>
    </location>
</feature>
<feature type="region of interest" description="Disordered" evidence="7">
    <location>
        <begin position="2671"/>
        <end position="2760"/>
    </location>
</feature>
<dbReference type="CDD" id="cd02674">
    <property type="entry name" value="Peptidase_C19R"/>
    <property type="match status" value="1"/>
</dbReference>
<comment type="caution">
    <text evidence="10">The sequence shown here is derived from an EMBL/GenBank/DDBJ whole genome shotgun (WGS) entry which is preliminary data.</text>
</comment>
<dbReference type="InterPro" id="IPR054734">
    <property type="entry name" value="PqqF-like_C_4"/>
</dbReference>
<feature type="compositionally biased region" description="Polar residues" evidence="7">
    <location>
        <begin position="2890"/>
        <end position="2902"/>
    </location>
</feature>
<dbReference type="GO" id="GO:0005829">
    <property type="term" value="C:cytosol"/>
    <property type="evidence" value="ECO:0007669"/>
    <property type="project" value="TreeGrafter"/>
</dbReference>
<feature type="region of interest" description="Disordered" evidence="7">
    <location>
        <begin position="2795"/>
        <end position="2823"/>
    </location>
</feature>
<dbReference type="FunFam" id="3.30.830.10:FF:000005">
    <property type="entry name" value="nardilysin isoform X1"/>
    <property type="match status" value="1"/>
</dbReference>
<dbReference type="InterPro" id="IPR007863">
    <property type="entry name" value="Peptidase_M16_C"/>
</dbReference>
<dbReference type="SUPFAM" id="SSF143791">
    <property type="entry name" value="DUSP-like"/>
    <property type="match status" value="1"/>
</dbReference>
<keyword evidence="5" id="KW-0862">Zinc</keyword>
<reference evidence="10" key="1">
    <citation type="submission" date="2023-06" db="EMBL/GenBank/DDBJ databases">
        <title>Genome-scale phylogeny and comparative genomics of the fungal order Sordariales.</title>
        <authorList>
            <consortium name="Lawrence Berkeley National Laboratory"/>
            <person name="Hensen N."/>
            <person name="Bonometti L."/>
            <person name="Westerberg I."/>
            <person name="Brannstrom I.O."/>
            <person name="Guillou S."/>
            <person name="Cros-Aarteil S."/>
            <person name="Calhoun S."/>
            <person name="Haridas S."/>
            <person name="Kuo A."/>
            <person name="Mondo S."/>
            <person name="Pangilinan J."/>
            <person name="Riley R."/>
            <person name="Labutti K."/>
            <person name="Andreopoulos B."/>
            <person name="Lipzen A."/>
            <person name="Chen C."/>
            <person name="Yanf M."/>
            <person name="Daum C."/>
            <person name="Ng V."/>
            <person name="Clum A."/>
            <person name="Steindorff A."/>
            <person name="Ohm R."/>
            <person name="Martin F."/>
            <person name="Silar P."/>
            <person name="Natvig D."/>
            <person name="Lalanne C."/>
            <person name="Gautier V."/>
            <person name="Ament-Velasquez S.L."/>
            <person name="Kruys A."/>
            <person name="Hutchinson M.I."/>
            <person name="Powell A.J."/>
            <person name="Barry K."/>
            <person name="Miller A.N."/>
            <person name="Grigoriev I.V."/>
            <person name="Debuchy R."/>
            <person name="Gladieux P."/>
            <person name="Thoren M.H."/>
            <person name="Johannesson H."/>
        </authorList>
    </citation>
    <scope>NUCLEOTIDE SEQUENCE</scope>
    <source>
        <strain evidence="10">CBS 606.72</strain>
    </source>
</reference>
<feature type="compositionally biased region" description="Polar residues" evidence="7">
    <location>
        <begin position="2685"/>
        <end position="2696"/>
    </location>
</feature>
<evidence type="ECO:0000256" key="2">
    <source>
        <dbReference type="ARBA" id="ARBA00022670"/>
    </source>
</evidence>
<feature type="compositionally biased region" description="Basic residues" evidence="7">
    <location>
        <begin position="2385"/>
        <end position="2404"/>
    </location>
</feature>
<keyword evidence="3" id="KW-0479">Metal-binding</keyword>
<dbReference type="InterPro" id="IPR011765">
    <property type="entry name" value="Pept_M16_N"/>
</dbReference>
<keyword evidence="2" id="KW-0645">Protease</keyword>
<organism evidence="10 11">
    <name type="scientific">Immersiella caudata</name>
    <dbReference type="NCBI Taxonomy" id="314043"/>
    <lineage>
        <taxon>Eukaryota</taxon>
        <taxon>Fungi</taxon>
        <taxon>Dikarya</taxon>
        <taxon>Ascomycota</taxon>
        <taxon>Pezizomycotina</taxon>
        <taxon>Sordariomycetes</taxon>
        <taxon>Sordariomycetidae</taxon>
        <taxon>Sordariales</taxon>
        <taxon>Lasiosphaeriaceae</taxon>
        <taxon>Immersiella</taxon>
    </lineage>
</organism>
<evidence type="ECO:0000313" key="10">
    <source>
        <dbReference type="EMBL" id="KAK0623204.1"/>
    </source>
</evidence>
<evidence type="ECO:0000256" key="6">
    <source>
        <dbReference type="ARBA" id="ARBA00023049"/>
    </source>
</evidence>
<dbReference type="GO" id="GO:0016579">
    <property type="term" value="P:protein deubiquitination"/>
    <property type="evidence" value="ECO:0007669"/>
    <property type="project" value="InterPro"/>
</dbReference>
<feature type="compositionally biased region" description="Low complexity" evidence="7">
    <location>
        <begin position="1217"/>
        <end position="1233"/>
    </location>
</feature>
<dbReference type="GO" id="GO:0051603">
    <property type="term" value="P:proteolysis involved in protein catabolic process"/>
    <property type="evidence" value="ECO:0007669"/>
    <property type="project" value="TreeGrafter"/>
</dbReference>
<dbReference type="Gene3D" id="3.30.830.10">
    <property type="entry name" value="Metalloenzyme, LuxS/M16 peptidase-like"/>
    <property type="match status" value="4"/>
</dbReference>
<feature type="compositionally biased region" description="Polar residues" evidence="7">
    <location>
        <begin position="1773"/>
        <end position="1794"/>
    </location>
</feature>
<feature type="compositionally biased region" description="Polar residues" evidence="7">
    <location>
        <begin position="1307"/>
        <end position="1318"/>
    </location>
</feature>
<dbReference type="Pfam" id="PF06337">
    <property type="entry name" value="DUSP"/>
    <property type="match status" value="1"/>
</dbReference>
<feature type="region of interest" description="Disordered" evidence="7">
    <location>
        <begin position="1373"/>
        <end position="1404"/>
    </location>
</feature>
<dbReference type="PROSITE" id="PS50235">
    <property type="entry name" value="USP_3"/>
    <property type="match status" value="1"/>
</dbReference>
<dbReference type="InterPro" id="IPR050626">
    <property type="entry name" value="Peptidase_M16"/>
</dbReference>
<evidence type="ECO:0000259" key="8">
    <source>
        <dbReference type="PROSITE" id="PS50235"/>
    </source>
</evidence>
<dbReference type="PROSITE" id="PS00972">
    <property type="entry name" value="USP_1"/>
    <property type="match status" value="1"/>
</dbReference>
<dbReference type="Gene3D" id="3.90.70.10">
    <property type="entry name" value="Cysteine proteinases"/>
    <property type="match status" value="2"/>
</dbReference>
<evidence type="ECO:0000256" key="4">
    <source>
        <dbReference type="ARBA" id="ARBA00022801"/>
    </source>
</evidence>
<accession>A0AA39WX12</accession>
<dbReference type="SUPFAM" id="SSF54001">
    <property type="entry name" value="Cysteine proteinases"/>
    <property type="match status" value="1"/>
</dbReference>
<keyword evidence="11" id="KW-1185">Reference proteome</keyword>
<dbReference type="InterPro" id="IPR001394">
    <property type="entry name" value="Peptidase_C19_UCH"/>
</dbReference>
<feature type="compositionally biased region" description="Polar residues" evidence="7">
    <location>
        <begin position="2295"/>
        <end position="2319"/>
    </location>
</feature>
<feature type="compositionally biased region" description="Polar residues" evidence="7">
    <location>
        <begin position="1277"/>
        <end position="1289"/>
    </location>
</feature>
<gene>
    <name evidence="10" type="ORF">B0T14DRAFT_494721</name>
</gene>
<dbReference type="InterPro" id="IPR032632">
    <property type="entry name" value="Peptidase_M16_M"/>
</dbReference>
<feature type="region of interest" description="Disordered" evidence="7">
    <location>
        <begin position="2293"/>
        <end position="2418"/>
    </location>
</feature>
<dbReference type="FunFam" id="3.30.830.10:FF:000004">
    <property type="entry name" value="Putative insulin-degrading enzyme"/>
    <property type="match status" value="1"/>
</dbReference>
<feature type="region of interest" description="Disordered" evidence="7">
    <location>
        <begin position="1198"/>
        <end position="1318"/>
    </location>
</feature>
<dbReference type="GO" id="GO:0005739">
    <property type="term" value="C:mitochondrion"/>
    <property type="evidence" value="ECO:0007669"/>
    <property type="project" value="TreeGrafter"/>
</dbReference>
<dbReference type="SMART" id="SM00695">
    <property type="entry name" value="DUSP"/>
    <property type="match status" value="1"/>
</dbReference>
<dbReference type="PROSITE" id="PS51283">
    <property type="entry name" value="DUSP"/>
    <property type="match status" value="1"/>
</dbReference>
<evidence type="ECO:0000313" key="11">
    <source>
        <dbReference type="Proteomes" id="UP001175000"/>
    </source>
</evidence>
<dbReference type="EMBL" id="JAULSU010000003">
    <property type="protein sequence ID" value="KAK0623204.1"/>
    <property type="molecule type" value="Genomic_DNA"/>
</dbReference>
<dbReference type="GO" id="GO:0043171">
    <property type="term" value="P:peptide catabolic process"/>
    <property type="evidence" value="ECO:0007669"/>
    <property type="project" value="TreeGrafter"/>
</dbReference>
<dbReference type="InterPro" id="IPR011249">
    <property type="entry name" value="Metalloenz_LuxS/M16"/>
</dbReference>
<dbReference type="InterPro" id="IPR006615">
    <property type="entry name" value="Pept_C19_DUSP"/>
</dbReference>
<feature type="region of interest" description="Disordered" evidence="7">
    <location>
        <begin position="2133"/>
        <end position="2158"/>
    </location>
</feature>
<name>A0AA39WX12_9PEZI</name>
<evidence type="ECO:0000256" key="7">
    <source>
        <dbReference type="SAM" id="MobiDB-lite"/>
    </source>
</evidence>
<proteinExistence type="inferred from homology"/>
<feature type="region of interest" description="Disordered" evidence="7">
    <location>
        <begin position="1658"/>
        <end position="1688"/>
    </location>
</feature>
<dbReference type="Gene3D" id="3.30.2230.10">
    <property type="entry name" value="DUSP-like"/>
    <property type="match status" value="1"/>
</dbReference>
<dbReference type="GO" id="GO:0004222">
    <property type="term" value="F:metalloendopeptidase activity"/>
    <property type="evidence" value="ECO:0007669"/>
    <property type="project" value="TreeGrafter"/>
</dbReference>
<dbReference type="PANTHER" id="PTHR43690:SF18">
    <property type="entry name" value="INSULIN-DEGRADING ENZYME-RELATED"/>
    <property type="match status" value="1"/>
</dbReference>
<dbReference type="Pfam" id="PF16187">
    <property type="entry name" value="Peptidase_M16_M"/>
    <property type="match status" value="1"/>
</dbReference>
<evidence type="ECO:0000256" key="3">
    <source>
        <dbReference type="ARBA" id="ARBA00022723"/>
    </source>
</evidence>
<comment type="similarity">
    <text evidence="1">Belongs to the peptidase M16 family.</text>
</comment>
<dbReference type="Proteomes" id="UP001175000">
    <property type="component" value="Unassembled WGS sequence"/>
</dbReference>
<protein>
    <submittedName>
        <fullName evidence="10">Ubiquitin carboxyl-terminal hydrolase-like protein</fullName>
    </submittedName>
</protein>
<dbReference type="InterPro" id="IPR038765">
    <property type="entry name" value="Papain-like_cys_pep_sf"/>
</dbReference>
<dbReference type="PROSITE" id="PS00973">
    <property type="entry name" value="USP_2"/>
    <property type="match status" value="1"/>
</dbReference>
<feature type="region of interest" description="Disordered" evidence="7">
    <location>
        <begin position="2883"/>
        <end position="2902"/>
    </location>
</feature>
<feature type="region of interest" description="Disordered" evidence="7">
    <location>
        <begin position="1773"/>
        <end position="1803"/>
    </location>
</feature>
<dbReference type="PANTHER" id="PTHR43690">
    <property type="entry name" value="NARDILYSIN"/>
    <property type="match status" value="1"/>
</dbReference>
<dbReference type="Pfam" id="PF05193">
    <property type="entry name" value="Peptidase_M16_C"/>
    <property type="match status" value="1"/>
</dbReference>
<dbReference type="Pfam" id="PF22456">
    <property type="entry name" value="PqqF-like_C_4"/>
    <property type="match status" value="1"/>
</dbReference>
<sequence length="2902" mass="324720">MAHFRRTSSPGGPGTPMRENALHSVELVTERLETPSLDDRAYRVVRLPNRLEALLVHDPQADKASAAMDVGVGSFSDEDDMPGMAHAVEHLLFMGTKKYPAENAYHQYLAAHSGTSNAYTASTSTNYHFEVSAKPSNDEEPSATNPSPLKGALDRFAQFFVEPLFLESTLDRELRAVDSENKKNLQSDQWRLHQLEKSLSNLKHPYCHFSTGSLETLKTLPEARGINVRDKFIEFYETHYSANLMKLCVLGRESLDVLESWVSEYFSGISNKDLPLNRWPDEIPLTKEWLGVQYFARPVMDSRELTITFPFLDEDHLFEAQPSRYLAHLIGHEGPGSIMAYIKGKGWANSLGAGASAVCPGSPGLFEVHIRLTEEGLKNYREVVKVVFQYIALLRETEPQQWIFEEQKGMADVDFRFKQKTSSYRFTMKISAIMQRPLPREWLLSGTRRLRKFDAKLIKEALCYLRPDNFRLNIVSRDLPGKWENKEKWYGTEYTSEAIPADFLDEIKQAAASSAQGRIGKLHLPHKNQFIPTKLEVEKKEVKEPALAPRIVRNDQFVRTWYKKDDTFWVPKANLVVSCKSPIIYASAGNSVKARMFTDLVRDALEEYSYDAELAGLQYSVSLDSRGLFIEVSGYNDKLPVLLEQVLITMRDLEIRDDRFDIIKERLTRGYRNWELQPPWHQIGDYTSWLTSEHDHVVEELEAELPGITVENVRVFRKELLAQMHMEVYVHGNLYKEDALKLTDMIEKTLKPRVLPREQWPIRRSLIFPPGSNYVWEKTLKDAANVNHCIEYWLYVGEKADRPLRAKTLLLDQITHEPCFDQLRTKEQLGYIVYSGARPTTTTYGFHFIIQSEKTAPYLETRIEVFLESLYKLIEDMSEADFENNKRSLIVKRLEKPKYLDQETGRHWNQIHSEYYDFESAQKDVALIKPLTKADMIEFFKQYIHPSSSQRAKLVIYFVAQAKSDVSTKQISELVKSLELDTEASAQAATDLQARLSAAAHDVEKEVEGLKNYLLRDLKVTDSKIDAAVEIWRKLHSQNLGTNGVVKDAQPPSSNGTSPVVIEDVRDFKASLNVTAGARPTKDLTEYEDLDLEENLDKEQCLTLLKSASKEDRTSKATTIGARASRIWAERSSPPTRCAAPTDSLFHHRFASLQPELDFLPCRRLRLSPVLLADAVETTAPSPDFSFAALTSLFAPPQRPLLTTRTPGIPRSPLATSRRSSSCKSSSPFNTSSSKKRRITRQTTREHNPEERSNEPLSDQVLPSTEDDADPPCLSFSAASLTSGHNTPTYLRGDSLPASGIPPRLQANGSTLSGTDYTSSAASSPCAASIDISVDNERAGELFEAGLTVQLQDNRAARSTSPYFRATHRALMGGAADQPQRSSSPLKRRASSMELEQDTDHKDDVDMLVAPELEADAESSQGTVQGDTSPPAYLSEAKAETELPLRNDAPPLDQQVKTIEALVKAFSETAVREGDVVYLVSRQWLSRAQGFGADGKRASKESTQPQLGPVDNSDIIHSIIVDSSGQQFVRLKPGLGAGEFEAFPKEAWDLLMTWYGLQSGQLPIIRKAHNTAPDAVSMPNIQFEYYPPVFTIHRLWSATSPIPIEQELKLKKPPPIILARSTSCSYHGFLKEVKQRAGVQEDRKVRVWKLLQTLPAEESTELEGPAAQSPGIKTPPDSPRQIPETPASACTGAWPEILVDVVTFTKLEKDVGRAIVDAEDTTVNPKYNGKKSLSLVGLAVDEILVIDESVDKDNFVSTYIAASSRNDKALATRGSSSSLFAQTRTNTSGRSSPALQGPLTRGRAQQKSGRAIGCCGLQNLGNTCYMNSALQCVRSVEELTKYFLTHESKKEINPDNPLSHNGDVANAYGKLLEEIYKDPPPNSVQPRHFKSIIGRYAPAFSGYGQQDSQEFLGFLLDGLQEDLNRIKKKPYIEKPDSTDEMINNPAAIREMAAKVWDITKKRDDSVIADLFTGMYKSTLVCPVCDKISITFDPFNNLTLPLPLATMWSRTVKYVPLNDAPVEIDVDLDKNSSIRTLKQYVSARVGVPVEHLVGAEEFRDKFFKFYDDMSSISEEIQTSDVAVIHEVEACPTNNMTAVKKPKKYRSLLDDNDEEPTPPWEDPMAERLLVPVLHRINPEDPERRPRSRKQGTWGEFPPPHFIVVTPEEARNEDIIRRKVLEKVASYTTWSGFAEDEAETDPEIVNNASDVDSGDAKVVAKSIEGEEDIVDVTMSGAPNGTKAPSIPSTAAEKYPLLLKQFNQRRPKWINSQEFLGPQFQGLFDLKYFAENKVPMPTGWQSINEDTVLPSLSSRQPRPTSSDTEMRSPTPWDGSEESGSEEASPLQAPNMQTRMADESSEEDSDFPKVKDLPQRINGHNQRGQAGGRGKGKKMKPGRVYGKRAKKRFEKQQRATQVQQSVEPEAELVDFDYPAQPDNGPLIRLGEGIVVDWAEAAFEALFEGASPSDMRGLRTWSSKLPLLEDPQLDVNRKRRLLRRKNGISLDDCLDEFEKEEILSEQDTWYCPRCKEHRRASKKFDLWKTPDILVVHLKRFSSSGWRRDKLDVLVEFPVEDLDLTRRVIDKEDGKEEIYDLIAVDNHWGGLGGGHYTAFAKNFVDGEWYEYNDSSVSKQKDPSKVVSTGAYLLFYRRRSEIPLGGPKFQEIFERYNAQHSLDDDSTLDSGEGQRLGQGSSLRGSPSALTGADLTHHRGSLGLASGRGGRAGSDTELPTYQASLDQVGEVDDDGDVPWSHQRRGLRNSIEADGEDEAIDLPDFDNAGPSMQITSALGTNWTFEGLKSESGPGLDDDIASDVAQGDNSSANDDAFASDGDMDPILTGSQFIGSSGAQEDFSAFNDAPPPVEWEQKVHTVPANIGGDQDSEQVAEIHVGDDNEQSLSQQQRGSPDA</sequence>
<evidence type="ECO:0000259" key="9">
    <source>
        <dbReference type="PROSITE" id="PS51283"/>
    </source>
</evidence>
<feature type="domain" description="DUSP" evidence="9">
    <location>
        <begin position="1450"/>
        <end position="1569"/>
    </location>
</feature>
<dbReference type="GO" id="GO:0046872">
    <property type="term" value="F:metal ion binding"/>
    <property type="evidence" value="ECO:0007669"/>
    <property type="project" value="UniProtKB-KW"/>
</dbReference>
<dbReference type="InterPro" id="IPR028889">
    <property type="entry name" value="USP"/>
</dbReference>